<evidence type="ECO:0008006" key="3">
    <source>
        <dbReference type="Google" id="ProtNLM"/>
    </source>
</evidence>
<protein>
    <recommendedName>
        <fullName evidence="3">GMP synthase</fullName>
    </recommendedName>
</protein>
<evidence type="ECO:0000313" key="2">
    <source>
        <dbReference type="Proteomes" id="UP001234178"/>
    </source>
</evidence>
<evidence type="ECO:0000313" key="1">
    <source>
        <dbReference type="EMBL" id="KAK4016691.1"/>
    </source>
</evidence>
<name>A0ABQ9ZVA6_9CRUS</name>
<organism evidence="1 2">
    <name type="scientific">Daphnia magna</name>
    <dbReference type="NCBI Taxonomy" id="35525"/>
    <lineage>
        <taxon>Eukaryota</taxon>
        <taxon>Metazoa</taxon>
        <taxon>Ecdysozoa</taxon>
        <taxon>Arthropoda</taxon>
        <taxon>Crustacea</taxon>
        <taxon>Branchiopoda</taxon>
        <taxon>Diplostraca</taxon>
        <taxon>Cladocera</taxon>
        <taxon>Anomopoda</taxon>
        <taxon>Daphniidae</taxon>
        <taxon>Daphnia</taxon>
    </lineage>
</organism>
<proteinExistence type="predicted"/>
<accession>A0ABQ9ZVA6</accession>
<comment type="caution">
    <text evidence="1">The sequence shown here is derived from an EMBL/GenBank/DDBJ whole genome shotgun (WGS) entry which is preliminary data.</text>
</comment>
<reference evidence="1 2" key="1">
    <citation type="journal article" date="2023" name="Nucleic Acids Res.">
        <title>The hologenome of Daphnia magna reveals possible DNA methylation and microbiome-mediated evolution of the host genome.</title>
        <authorList>
            <person name="Chaturvedi A."/>
            <person name="Li X."/>
            <person name="Dhandapani V."/>
            <person name="Marshall H."/>
            <person name="Kissane S."/>
            <person name="Cuenca-Cambronero M."/>
            <person name="Asole G."/>
            <person name="Calvet F."/>
            <person name="Ruiz-Romero M."/>
            <person name="Marangio P."/>
            <person name="Guigo R."/>
            <person name="Rago D."/>
            <person name="Mirbahai L."/>
            <person name="Eastwood N."/>
            <person name="Colbourne J.K."/>
            <person name="Zhou J."/>
            <person name="Mallon E."/>
            <person name="Orsini L."/>
        </authorList>
    </citation>
    <scope>NUCLEOTIDE SEQUENCE [LARGE SCALE GENOMIC DNA]</scope>
    <source>
        <strain evidence="1">LRV0_1</strain>
    </source>
</reference>
<dbReference type="Proteomes" id="UP001234178">
    <property type="component" value="Unassembled WGS sequence"/>
</dbReference>
<keyword evidence="2" id="KW-1185">Reference proteome</keyword>
<gene>
    <name evidence="1" type="ORF">OUZ56_031654</name>
</gene>
<dbReference type="EMBL" id="JAOYFB010000005">
    <property type="protein sequence ID" value="KAK4016691.1"/>
    <property type="molecule type" value="Genomic_DNA"/>
</dbReference>
<sequence length="151" mass="16876">MYTFIAIEPFGQTHPLFNVSCINGIIIGPNDEAEDFISTNCGFDCSLTKEEAIKVISSLLFVYSLILPAFQNGHSLTPQDDHQQLHLYIHCFLFYTSSTMGLVSSLYTTERIDTVPVRYGIVEAIALRALSSGSTHTCCFELPEQNERVFV</sequence>